<dbReference type="PANTHER" id="PTHR12629:SF52">
    <property type="entry name" value="NUDIX HYDROLASE 21, CHLOROPLASTIC"/>
    <property type="match status" value="1"/>
</dbReference>
<evidence type="ECO:0000256" key="2">
    <source>
        <dbReference type="ARBA" id="ARBA00005582"/>
    </source>
</evidence>
<dbReference type="SUPFAM" id="SSF55811">
    <property type="entry name" value="Nudix"/>
    <property type="match status" value="1"/>
</dbReference>
<reference evidence="9 10" key="1">
    <citation type="submission" date="2021-03" db="EMBL/GenBank/DDBJ databases">
        <authorList>
            <person name="King G.J."/>
            <person name="Bancroft I."/>
            <person name="Baten A."/>
            <person name="Bloomfield J."/>
            <person name="Borpatragohain P."/>
            <person name="He Z."/>
            <person name="Irish N."/>
            <person name="Irwin J."/>
            <person name="Liu K."/>
            <person name="Mauleon R.P."/>
            <person name="Moore J."/>
            <person name="Morris R."/>
            <person name="Ostergaard L."/>
            <person name="Wang B."/>
            <person name="Wells R."/>
        </authorList>
    </citation>
    <scope>NUCLEOTIDE SEQUENCE [LARGE SCALE GENOMIC DNA]</scope>
    <source>
        <strain evidence="9">R-o-18</strain>
        <tissue evidence="9">Leaf</tissue>
    </source>
</reference>
<dbReference type="Pfam" id="PF00293">
    <property type="entry name" value="NUDIX"/>
    <property type="match status" value="1"/>
</dbReference>
<dbReference type="InterPro" id="IPR047198">
    <property type="entry name" value="DDP-like_NUDIX"/>
</dbReference>
<keyword evidence="10" id="KW-1185">Reference proteome</keyword>
<evidence type="ECO:0000256" key="1">
    <source>
        <dbReference type="ARBA" id="ARBA00001946"/>
    </source>
</evidence>
<evidence type="ECO:0000256" key="4">
    <source>
        <dbReference type="ARBA" id="ARBA00022801"/>
    </source>
</evidence>
<evidence type="ECO:0000256" key="7">
    <source>
        <dbReference type="SAM" id="SignalP"/>
    </source>
</evidence>
<feature type="signal peptide" evidence="7">
    <location>
        <begin position="1"/>
        <end position="18"/>
    </location>
</feature>
<dbReference type="EMBL" id="JADBGQ010000002">
    <property type="protein sequence ID" value="KAG5410095.1"/>
    <property type="molecule type" value="Genomic_DNA"/>
</dbReference>
<protein>
    <recommendedName>
        <fullName evidence="8">Nudix hydrolase domain-containing protein</fullName>
    </recommendedName>
</protein>
<dbReference type="CDD" id="cd04666">
    <property type="entry name" value="NUDIX_DIPP2_like_Nudt4"/>
    <property type="match status" value="1"/>
</dbReference>
<comment type="cofactor">
    <cofactor evidence="1">
        <name>Mg(2+)</name>
        <dbReference type="ChEBI" id="CHEBI:18420"/>
    </cofactor>
</comment>
<gene>
    <name evidence="9" type="primary">A02p026630.1_BraROA</name>
    <name evidence="9" type="ORF">IGI04_006414</name>
</gene>
<dbReference type="InterPro" id="IPR000086">
    <property type="entry name" value="NUDIX_hydrolase_dom"/>
</dbReference>
<keyword evidence="3" id="KW-0479">Metal-binding</keyword>
<feature type="domain" description="Nudix hydrolase" evidence="8">
    <location>
        <begin position="203"/>
        <end position="337"/>
    </location>
</feature>
<evidence type="ECO:0000259" key="8">
    <source>
        <dbReference type="PROSITE" id="PS51462"/>
    </source>
</evidence>
<proteinExistence type="inferred from homology"/>
<dbReference type="InterPro" id="IPR020084">
    <property type="entry name" value="NUDIX_hydrolase_CS"/>
</dbReference>
<evidence type="ECO:0000256" key="3">
    <source>
        <dbReference type="ARBA" id="ARBA00022723"/>
    </source>
</evidence>
<keyword evidence="4" id="KW-0378">Hydrolase</keyword>
<dbReference type="PROSITE" id="PS51462">
    <property type="entry name" value="NUDIX"/>
    <property type="match status" value="1"/>
</dbReference>
<feature type="region of interest" description="Disordered" evidence="6">
    <location>
        <begin position="109"/>
        <end position="129"/>
    </location>
</feature>
<dbReference type="InterPro" id="IPR015797">
    <property type="entry name" value="NUDIX_hydrolase-like_dom_sf"/>
</dbReference>
<dbReference type="Gene3D" id="1.10.110.10">
    <property type="entry name" value="Plant lipid-transfer and hydrophobic proteins"/>
    <property type="match status" value="1"/>
</dbReference>
<organism evidence="9 10">
    <name type="scientific">Brassica rapa subsp. trilocularis</name>
    <dbReference type="NCBI Taxonomy" id="1813537"/>
    <lineage>
        <taxon>Eukaryota</taxon>
        <taxon>Viridiplantae</taxon>
        <taxon>Streptophyta</taxon>
        <taxon>Embryophyta</taxon>
        <taxon>Tracheophyta</taxon>
        <taxon>Spermatophyta</taxon>
        <taxon>Magnoliopsida</taxon>
        <taxon>eudicotyledons</taxon>
        <taxon>Gunneridae</taxon>
        <taxon>Pentapetalae</taxon>
        <taxon>rosids</taxon>
        <taxon>malvids</taxon>
        <taxon>Brassicales</taxon>
        <taxon>Brassicaceae</taxon>
        <taxon>Brassiceae</taxon>
        <taxon>Brassica</taxon>
    </lineage>
</organism>
<dbReference type="PROSITE" id="PS00893">
    <property type="entry name" value="NUDIX_BOX"/>
    <property type="match status" value="1"/>
</dbReference>
<evidence type="ECO:0000313" key="10">
    <source>
        <dbReference type="Proteomes" id="UP000823674"/>
    </source>
</evidence>
<comment type="caution">
    <text evidence="9">The sequence shown here is derived from an EMBL/GenBank/DDBJ whole genome shotgun (WGS) entry which is preliminary data.</text>
</comment>
<dbReference type="InterPro" id="IPR036312">
    <property type="entry name" value="Bifun_inhib/LTP/seed_sf"/>
</dbReference>
<dbReference type="Pfam" id="PF14368">
    <property type="entry name" value="LTP_2"/>
    <property type="match status" value="1"/>
</dbReference>
<dbReference type="Gene3D" id="3.90.79.10">
    <property type="entry name" value="Nucleoside Triphosphate Pyrophosphohydrolase"/>
    <property type="match status" value="1"/>
</dbReference>
<dbReference type="PANTHER" id="PTHR12629">
    <property type="entry name" value="DIPHOSPHOINOSITOL POLYPHOSPHATE PHOSPHOHYDROLASE"/>
    <property type="match status" value="1"/>
</dbReference>
<dbReference type="SUPFAM" id="SSF47699">
    <property type="entry name" value="Bifunctional inhibitor/lipid-transfer protein/seed storage 2S albumin"/>
    <property type="match status" value="1"/>
</dbReference>
<evidence type="ECO:0000256" key="6">
    <source>
        <dbReference type="SAM" id="MobiDB-lite"/>
    </source>
</evidence>
<feature type="compositionally biased region" description="Low complexity" evidence="6">
    <location>
        <begin position="116"/>
        <end position="129"/>
    </location>
</feature>
<dbReference type="Proteomes" id="UP000823674">
    <property type="component" value="Chromosome A02"/>
</dbReference>
<keyword evidence="7" id="KW-0732">Signal</keyword>
<keyword evidence="5" id="KW-0460">Magnesium</keyword>
<feature type="chain" id="PRO_5045793668" description="Nudix hydrolase domain-containing protein" evidence="7">
    <location>
        <begin position="19"/>
        <end position="343"/>
    </location>
</feature>
<dbReference type="CDD" id="cd00010">
    <property type="entry name" value="AAI_LTSS"/>
    <property type="match status" value="1"/>
</dbReference>
<comment type="similarity">
    <text evidence="2">Belongs to the Nudix hydrolase family.</text>
</comment>
<name>A0ABQ7NJB5_BRACM</name>
<sequence>MDITRSLGVATVLVIVYSIQITAQMEQTEEAMRCVEKLIPCHPYINTDSPPPPWCCYPVKEIVEKDETCLCGFLNHPDMLALINISQDDALNLITSCGASYDESLCSNSTVSSPDTSPGATTTESSSGSTTKNAALAINLIKINFGREGRRQTKTMTELYVSLCISNIGSHFPPTYNNNIPSKKVISLVSRTGRDLQRYNTTGYRQVVGCVPYRYKKHGGGGEIEVLLISAQKKGKGMLLPKGGWEIDESIEEAALRETIEEAGVTGQLEESLGMWQYKSKRDNMMVHDGYMFPMLVSEQFEIWPECGFRQRKWVCLSEAIELCRNGWMREALEVFINRKCQG</sequence>
<accession>A0ABQ7NJB5</accession>
<evidence type="ECO:0000256" key="5">
    <source>
        <dbReference type="ARBA" id="ARBA00022842"/>
    </source>
</evidence>
<evidence type="ECO:0000313" key="9">
    <source>
        <dbReference type="EMBL" id="KAG5410095.1"/>
    </source>
</evidence>
<dbReference type="InterPro" id="IPR016140">
    <property type="entry name" value="Bifunc_inhib/LTP/seed_store"/>
</dbReference>